<evidence type="ECO:0000313" key="7">
    <source>
        <dbReference type="EMBL" id="PIA44801.1"/>
    </source>
</evidence>
<dbReference type="AlphaFoldDB" id="A0A2G5DMR4"/>
<evidence type="ECO:0000256" key="4">
    <source>
        <dbReference type="ARBA" id="ARBA00022729"/>
    </source>
</evidence>
<dbReference type="FunCoup" id="A0A2G5DMR4">
    <property type="interactions" value="56"/>
</dbReference>
<dbReference type="InterPro" id="IPR032861">
    <property type="entry name" value="TAXi_N"/>
</dbReference>
<dbReference type="PANTHER" id="PTHR47965">
    <property type="entry name" value="ASPARTYL PROTEASE-RELATED"/>
    <property type="match status" value="1"/>
</dbReference>
<protein>
    <recommendedName>
        <fullName evidence="6">Peptidase A1 domain-containing protein</fullName>
    </recommendedName>
</protein>
<keyword evidence="3" id="KW-0964">Secreted</keyword>
<evidence type="ECO:0000256" key="1">
    <source>
        <dbReference type="ARBA" id="ARBA00004239"/>
    </source>
</evidence>
<dbReference type="GO" id="GO:0006508">
    <property type="term" value="P:proteolysis"/>
    <property type="evidence" value="ECO:0007669"/>
    <property type="project" value="InterPro"/>
</dbReference>
<dbReference type="GO" id="GO:0004190">
    <property type="term" value="F:aspartic-type endopeptidase activity"/>
    <property type="evidence" value="ECO:0007669"/>
    <property type="project" value="InterPro"/>
</dbReference>
<evidence type="ECO:0000256" key="2">
    <source>
        <dbReference type="ARBA" id="ARBA00007447"/>
    </source>
</evidence>
<dbReference type="InterPro" id="IPR033868">
    <property type="entry name" value="Xylanase_inhibitor_I-like"/>
</dbReference>
<keyword evidence="4 5" id="KW-0732">Signal</keyword>
<dbReference type="EMBL" id="KZ305034">
    <property type="protein sequence ID" value="PIA44801.1"/>
    <property type="molecule type" value="Genomic_DNA"/>
</dbReference>
<proteinExistence type="inferred from homology"/>
<dbReference type="Pfam" id="PF14541">
    <property type="entry name" value="TAXi_C"/>
    <property type="match status" value="1"/>
</dbReference>
<dbReference type="Proteomes" id="UP000230069">
    <property type="component" value="Unassembled WGS sequence"/>
</dbReference>
<dbReference type="FunFam" id="2.40.70.10:FF:000041">
    <property type="entry name" value="Basic 7S globulin"/>
    <property type="match status" value="1"/>
</dbReference>
<feature type="signal peptide" evidence="5">
    <location>
        <begin position="1"/>
        <end position="26"/>
    </location>
</feature>
<dbReference type="OrthoDB" id="1258937at2759"/>
<sequence>MTQLQKKFLLATIISTLTLISHCVSSQAFKAFVAPITKDTTTSLFSLTLNVHDKYVLDLGGPFLWYHCPKHYPSVSCILPKCIKAQSYHSSLCPSLNVTRKDGCKCVVTPVNPITKTCALAELTSTNIIVSWTDGHIPTLRFNMNHLYASCAPRSLFKSLPSGSSGIAGLSRSSLALSMQFTPHYLQVRRQFAICLPGTDAAPGVAFFGEGPFYMMSNINYDITNVLTYTPLLKHSTSPEYYIDVKAISINGKMCKFLARVLEFDSLGHGGVKLSTVVPYTTLRSHIYRSFIKDFAYATRGIPRAKKVKPFDYCLNTSKLGSTRVGLPVPQIDLILGNGKNWTIFGSNSMKQVSEDVACLAFVDGGERAKEAAVIGTFQMEDNFLLFDLEGSRLGFSSTLFFIRTTCSAFNFLTS</sequence>
<dbReference type="InterPro" id="IPR021109">
    <property type="entry name" value="Peptidase_aspartic_dom_sf"/>
</dbReference>
<keyword evidence="8" id="KW-1185">Reference proteome</keyword>
<comment type="subcellular location">
    <subcellularLocation>
        <location evidence="1">Secreted</location>
        <location evidence="1">Extracellular space</location>
    </subcellularLocation>
</comment>
<name>A0A2G5DMR4_AQUCA</name>
<accession>A0A2G5DMR4</accession>
<evidence type="ECO:0000259" key="6">
    <source>
        <dbReference type="PROSITE" id="PS51767"/>
    </source>
</evidence>
<dbReference type="InterPro" id="IPR032799">
    <property type="entry name" value="TAXi_C"/>
</dbReference>
<feature type="domain" description="Peptidase A1" evidence="6">
    <location>
        <begin position="40"/>
        <end position="397"/>
    </location>
</feature>
<dbReference type="STRING" id="218851.A0A2G5DMR4"/>
<dbReference type="InParanoid" id="A0A2G5DMR4"/>
<reference evidence="7 8" key="1">
    <citation type="submission" date="2017-09" db="EMBL/GenBank/DDBJ databases">
        <title>WGS assembly of Aquilegia coerulea Goldsmith.</title>
        <authorList>
            <person name="Hodges S."/>
            <person name="Kramer E."/>
            <person name="Nordborg M."/>
            <person name="Tomkins J."/>
            <person name="Borevitz J."/>
            <person name="Derieg N."/>
            <person name="Yan J."/>
            <person name="Mihaltcheva S."/>
            <person name="Hayes R.D."/>
            <person name="Rokhsar D."/>
        </authorList>
    </citation>
    <scope>NUCLEOTIDE SEQUENCE [LARGE SCALE GENOMIC DNA]</scope>
    <source>
        <strain evidence="8">cv. Goldsmith</strain>
    </source>
</reference>
<dbReference type="PANTHER" id="PTHR47965:SF63">
    <property type="entry name" value="OS01G0937200 PROTEIN"/>
    <property type="match status" value="1"/>
</dbReference>
<evidence type="ECO:0000313" key="8">
    <source>
        <dbReference type="Proteomes" id="UP000230069"/>
    </source>
</evidence>
<dbReference type="SUPFAM" id="SSF50630">
    <property type="entry name" value="Acid proteases"/>
    <property type="match status" value="1"/>
</dbReference>
<gene>
    <name evidence="7" type="ORF">AQUCO_01700416v1</name>
</gene>
<evidence type="ECO:0000256" key="3">
    <source>
        <dbReference type="ARBA" id="ARBA00022525"/>
    </source>
</evidence>
<dbReference type="InterPro" id="IPR001461">
    <property type="entry name" value="Aspartic_peptidase_A1"/>
</dbReference>
<dbReference type="Pfam" id="PF14543">
    <property type="entry name" value="TAXi_N"/>
    <property type="match status" value="1"/>
</dbReference>
<feature type="chain" id="PRO_5013572810" description="Peptidase A1 domain-containing protein" evidence="5">
    <location>
        <begin position="27"/>
        <end position="415"/>
    </location>
</feature>
<comment type="similarity">
    <text evidence="2">Belongs to the peptidase A1 family.</text>
</comment>
<dbReference type="InterPro" id="IPR033121">
    <property type="entry name" value="PEPTIDASE_A1"/>
</dbReference>
<dbReference type="Gene3D" id="2.40.70.10">
    <property type="entry name" value="Acid Proteases"/>
    <property type="match status" value="2"/>
</dbReference>
<dbReference type="CDD" id="cd05489">
    <property type="entry name" value="xylanase_inhibitor_I_like"/>
    <property type="match status" value="1"/>
</dbReference>
<organism evidence="7 8">
    <name type="scientific">Aquilegia coerulea</name>
    <name type="common">Rocky mountain columbine</name>
    <dbReference type="NCBI Taxonomy" id="218851"/>
    <lineage>
        <taxon>Eukaryota</taxon>
        <taxon>Viridiplantae</taxon>
        <taxon>Streptophyta</taxon>
        <taxon>Embryophyta</taxon>
        <taxon>Tracheophyta</taxon>
        <taxon>Spermatophyta</taxon>
        <taxon>Magnoliopsida</taxon>
        <taxon>Ranunculales</taxon>
        <taxon>Ranunculaceae</taxon>
        <taxon>Thalictroideae</taxon>
        <taxon>Aquilegia</taxon>
    </lineage>
</organism>
<dbReference type="PROSITE" id="PS51767">
    <property type="entry name" value="PEPTIDASE_A1"/>
    <property type="match status" value="1"/>
</dbReference>
<dbReference type="GO" id="GO:0005576">
    <property type="term" value="C:extracellular region"/>
    <property type="evidence" value="ECO:0007669"/>
    <property type="project" value="UniProtKB-SubCell"/>
</dbReference>
<evidence type="ECO:0000256" key="5">
    <source>
        <dbReference type="SAM" id="SignalP"/>
    </source>
</evidence>